<evidence type="ECO:0000313" key="2">
    <source>
        <dbReference type="EMBL" id="MDX8329999.1"/>
    </source>
</evidence>
<dbReference type="InterPro" id="IPR021005">
    <property type="entry name" value="Znf_CGNR"/>
</dbReference>
<evidence type="ECO:0000313" key="5">
    <source>
        <dbReference type="Proteomes" id="UP001277561"/>
    </source>
</evidence>
<reference evidence="2 5" key="2">
    <citation type="journal article" date="2023" name="Phytobiomes J">
        <title>Deciphering the key players within the bacterial microbiota associated with aerial crown gall tumors on rhododendron: Insights into the gallobiome.</title>
        <authorList>
            <person name="Kuzmanovic N."/>
            <person name="Nesme J."/>
            <person name="Wolf J."/>
            <person name="Neumann-Schaal M."/>
            <person name="Petersen J."/>
            <person name="Fernandez-Gnecco G."/>
            <person name="Sproeer C."/>
            <person name="Bunk B."/>
            <person name="Overmann J."/>
            <person name="Sorensen S.J."/>
            <person name="Idczak E."/>
            <person name="Smalla K."/>
        </authorList>
    </citation>
    <scope>NUCLEOTIDE SEQUENCE [LARGE SCALE GENOMIC DNA]</scope>
    <source>
        <strain evidence="5">rho-14.1</strain>
        <strain evidence="2">Rho-14.1</strain>
    </source>
</reference>
<dbReference type="InterPro" id="IPR023286">
    <property type="entry name" value="ABATE_dom_sf"/>
</dbReference>
<dbReference type="SUPFAM" id="SSF160904">
    <property type="entry name" value="Jann2411-like"/>
    <property type="match status" value="1"/>
</dbReference>
<name>A0AAE5VPN4_9HYPH</name>
<dbReference type="Pfam" id="PF11706">
    <property type="entry name" value="zf-CGNR"/>
    <property type="match status" value="1"/>
</dbReference>
<dbReference type="GeneID" id="86880447"/>
<feature type="domain" description="Zinc finger CGNR" evidence="1">
    <location>
        <begin position="137"/>
        <end position="178"/>
    </location>
</feature>
<sequence length="183" mass="20328">MTFSWTPHRFVGGALALDVANSVILRFDHEKSADRFAVPEQLNSFCEAATRLSAERDIFPALAPPSAVSLGHLINLREATDRYFRQLIETGQDDDNFLADLLSASATALKNAPAKHSLEAATARSVLSLMAGPDRARLRICGHCGWLFIDRSKNRSRIWCDMAVCGNRQKAAKHYRRKQETAS</sequence>
<evidence type="ECO:0000313" key="3">
    <source>
        <dbReference type="EMBL" id="POO51607.1"/>
    </source>
</evidence>
<dbReference type="InterPro" id="IPR010852">
    <property type="entry name" value="ABATE"/>
</dbReference>
<protein>
    <submittedName>
        <fullName evidence="2">CGNR zinc finger domain-containing protein</fullName>
    </submittedName>
</protein>
<comment type="caution">
    <text evidence="3">The sequence shown here is derived from an EMBL/GenBank/DDBJ whole genome shotgun (WGS) entry which is preliminary data.</text>
</comment>
<dbReference type="Proteomes" id="UP000237447">
    <property type="component" value="Unassembled WGS sequence"/>
</dbReference>
<dbReference type="AlphaFoldDB" id="A0AAE5VPN4"/>
<dbReference type="Gene3D" id="1.10.3300.10">
    <property type="entry name" value="Jann2411-like domain"/>
    <property type="match status" value="1"/>
</dbReference>
<dbReference type="EMBL" id="JAVRAD010000004">
    <property type="protein sequence ID" value="MDX8329999.1"/>
    <property type="molecule type" value="Genomic_DNA"/>
</dbReference>
<dbReference type="Proteomes" id="UP001277561">
    <property type="component" value="Unassembled WGS sequence"/>
</dbReference>
<dbReference type="PANTHER" id="PTHR35525:SF3">
    <property type="entry name" value="BLL6575 PROTEIN"/>
    <property type="match status" value="1"/>
</dbReference>
<accession>A0AAE5VPN4</accession>
<dbReference type="RefSeq" id="WP_103659036.1">
    <property type="nucleotide sequence ID" value="NZ_CP192764.1"/>
</dbReference>
<proteinExistence type="predicted"/>
<organism evidence="3 4">
    <name type="scientific">Agrobacterium rosae</name>
    <dbReference type="NCBI Taxonomy" id="1972867"/>
    <lineage>
        <taxon>Bacteria</taxon>
        <taxon>Pseudomonadati</taxon>
        <taxon>Pseudomonadota</taxon>
        <taxon>Alphaproteobacteria</taxon>
        <taxon>Hyphomicrobiales</taxon>
        <taxon>Rhizobiaceae</taxon>
        <taxon>Rhizobium/Agrobacterium group</taxon>
        <taxon>Agrobacterium</taxon>
    </lineage>
</organism>
<reference evidence="3 4" key="1">
    <citation type="journal article" date="2018" name="Syst. Appl. Microbiol.">
        <title>Agrobacterium rosae sp. nov., isolated from galls on different agricultural crops.</title>
        <authorList>
            <person name="Kuzmanovic N."/>
            <person name="Pulawska J."/>
            <person name="Smalla K."/>
            <person name="Nesme X."/>
        </authorList>
    </citation>
    <scope>NUCLEOTIDE SEQUENCE [LARGE SCALE GENOMIC DNA]</scope>
    <source>
        <strain evidence="3 4">NCPPB 1650</strain>
    </source>
</reference>
<dbReference type="EMBL" id="NXEJ01000006">
    <property type="protein sequence ID" value="POO51607.1"/>
    <property type="molecule type" value="Genomic_DNA"/>
</dbReference>
<evidence type="ECO:0000259" key="1">
    <source>
        <dbReference type="Pfam" id="PF11706"/>
    </source>
</evidence>
<keyword evidence="5" id="KW-1185">Reference proteome</keyword>
<gene>
    <name evidence="3" type="ORF">CPJ18_14105</name>
    <name evidence="2" type="ORF">RMS29_12230</name>
</gene>
<evidence type="ECO:0000313" key="4">
    <source>
        <dbReference type="Proteomes" id="UP000237447"/>
    </source>
</evidence>
<dbReference type="PANTHER" id="PTHR35525">
    <property type="entry name" value="BLL6575 PROTEIN"/>
    <property type="match status" value="1"/>
</dbReference>